<feature type="signal peptide" evidence="1">
    <location>
        <begin position="1"/>
        <end position="22"/>
    </location>
</feature>
<evidence type="ECO:0000313" key="3">
    <source>
        <dbReference type="Proteomes" id="UP001283341"/>
    </source>
</evidence>
<reference evidence="2" key="2">
    <citation type="submission" date="2023-06" db="EMBL/GenBank/DDBJ databases">
        <authorList>
            <consortium name="Lawrence Berkeley National Laboratory"/>
            <person name="Haridas S."/>
            <person name="Hensen N."/>
            <person name="Bonometti L."/>
            <person name="Westerberg I."/>
            <person name="Brannstrom I.O."/>
            <person name="Guillou S."/>
            <person name="Cros-Aarteil S."/>
            <person name="Calhoun S."/>
            <person name="Kuo A."/>
            <person name="Mondo S."/>
            <person name="Pangilinan J."/>
            <person name="Riley R."/>
            <person name="Labutti K."/>
            <person name="Andreopoulos B."/>
            <person name="Lipzen A."/>
            <person name="Chen C."/>
            <person name="Yanf M."/>
            <person name="Daum C."/>
            <person name="Ng V."/>
            <person name="Clum A."/>
            <person name="Steindorff A."/>
            <person name="Ohm R."/>
            <person name="Martin F."/>
            <person name="Silar P."/>
            <person name="Natvig D."/>
            <person name="Lalanne C."/>
            <person name="Gautier V."/>
            <person name="Ament-Velasquez S.L."/>
            <person name="Kruys A."/>
            <person name="Hutchinson M.I."/>
            <person name="Powell A.J."/>
            <person name="Barry K."/>
            <person name="Miller A.N."/>
            <person name="Grigoriev I.V."/>
            <person name="Debuchy R."/>
            <person name="Gladieux P."/>
            <person name="Thoren M.H."/>
            <person name="Johannesson H."/>
        </authorList>
    </citation>
    <scope>NUCLEOTIDE SEQUENCE</scope>
    <source>
        <strain evidence="2">CBS 118394</strain>
    </source>
</reference>
<keyword evidence="3" id="KW-1185">Reference proteome</keyword>
<gene>
    <name evidence="2" type="ORF">B0H66DRAFT_596840</name>
</gene>
<reference evidence="2" key="1">
    <citation type="journal article" date="2023" name="Mol. Phylogenet. Evol.">
        <title>Genome-scale phylogeny and comparative genomics of the fungal order Sordariales.</title>
        <authorList>
            <person name="Hensen N."/>
            <person name="Bonometti L."/>
            <person name="Westerberg I."/>
            <person name="Brannstrom I.O."/>
            <person name="Guillou S."/>
            <person name="Cros-Aarteil S."/>
            <person name="Calhoun S."/>
            <person name="Haridas S."/>
            <person name="Kuo A."/>
            <person name="Mondo S."/>
            <person name="Pangilinan J."/>
            <person name="Riley R."/>
            <person name="LaButti K."/>
            <person name="Andreopoulos B."/>
            <person name="Lipzen A."/>
            <person name="Chen C."/>
            <person name="Yan M."/>
            <person name="Daum C."/>
            <person name="Ng V."/>
            <person name="Clum A."/>
            <person name="Steindorff A."/>
            <person name="Ohm R.A."/>
            <person name="Martin F."/>
            <person name="Silar P."/>
            <person name="Natvig D.O."/>
            <person name="Lalanne C."/>
            <person name="Gautier V."/>
            <person name="Ament-Velasquez S.L."/>
            <person name="Kruys A."/>
            <person name="Hutchinson M.I."/>
            <person name="Powell A.J."/>
            <person name="Barry K."/>
            <person name="Miller A.N."/>
            <person name="Grigoriev I.V."/>
            <person name="Debuchy R."/>
            <person name="Gladieux P."/>
            <person name="Hiltunen Thoren M."/>
            <person name="Johannesson H."/>
        </authorList>
    </citation>
    <scope>NUCLEOTIDE SEQUENCE</scope>
    <source>
        <strain evidence="2">CBS 118394</strain>
    </source>
</reference>
<dbReference type="Proteomes" id="UP001283341">
    <property type="component" value="Unassembled WGS sequence"/>
</dbReference>
<comment type="caution">
    <text evidence="2">The sequence shown here is derived from an EMBL/GenBank/DDBJ whole genome shotgun (WGS) entry which is preliminary data.</text>
</comment>
<dbReference type="EMBL" id="JAUEDM010000001">
    <property type="protein sequence ID" value="KAK3329244.1"/>
    <property type="molecule type" value="Genomic_DNA"/>
</dbReference>
<name>A0AAE0IQ99_9PEZI</name>
<sequence length="99" mass="10873">MQLTTAFSVLATALSFAGSSSAWAQAADGTWVANNNWYYLPYKNYPRTSVHESCTYRNTNNVHNDGDMCAYWTNSNGGKFVGKCKFLDLKDAQVSGVGD</sequence>
<organism evidence="2 3">
    <name type="scientific">Apodospora peruviana</name>
    <dbReference type="NCBI Taxonomy" id="516989"/>
    <lineage>
        <taxon>Eukaryota</taxon>
        <taxon>Fungi</taxon>
        <taxon>Dikarya</taxon>
        <taxon>Ascomycota</taxon>
        <taxon>Pezizomycotina</taxon>
        <taxon>Sordariomycetes</taxon>
        <taxon>Sordariomycetidae</taxon>
        <taxon>Sordariales</taxon>
        <taxon>Lasiosphaeriaceae</taxon>
        <taxon>Apodospora</taxon>
    </lineage>
</organism>
<accession>A0AAE0IQ99</accession>
<protein>
    <submittedName>
        <fullName evidence="2">Uncharacterized protein</fullName>
    </submittedName>
</protein>
<proteinExistence type="predicted"/>
<keyword evidence="1" id="KW-0732">Signal</keyword>
<evidence type="ECO:0000256" key="1">
    <source>
        <dbReference type="SAM" id="SignalP"/>
    </source>
</evidence>
<feature type="chain" id="PRO_5042109275" evidence="1">
    <location>
        <begin position="23"/>
        <end position="99"/>
    </location>
</feature>
<evidence type="ECO:0000313" key="2">
    <source>
        <dbReference type="EMBL" id="KAK3329244.1"/>
    </source>
</evidence>
<dbReference type="AlphaFoldDB" id="A0AAE0IQ99"/>